<protein>
    <submittedName>
        <fullName evidence="3">Uncharacterized protein</fullName>
    </submittedName>
</protein>
<dbReference type="InterPro" id="IPR007040">
    <property type="entry name" value="Ribosome_modulation_factor"/>
</dbReference>
<gene>
    <name evidence="2" type="ORF">ISE1_2722</name>
    <name evidence="3" type="ORF">ISE2_4472</name>
</gene>
<evidence type="ECO:0000313" key="3">
    <source>
        <dbReference type="EMBL" id="VFR86249.1"/>
    </source>
</evidence>
<proteinExistence type="predicted"/>
<accession>A0A484UI62</accession>
<dbReference type="AlphaFoldDB" id="A0A484UI62"/>
<dbReference type="Pfam" id="PF04957">
    <property type="entry name" value="RMF"/>
    <property type="match status" value="1"/>
</dbReference>
<organism evidence="3">
    <name type="scientific">plant metagenome</name>
    <dbReference type="NCBI Taxonomy" id="1297885"/>
    <lineage>
        <taxon>unclassified sequences</taxon>
        <taxon>metagenomes</taxon>
        <taxon>organismal metagenomes</taxon>
    </lineage>
</organism>
<evidence type="ECO:0000313" key="2">
    <source>
        <dbReference type="EMBL" id="VFR81218.1"/>
    </source>
</evidence>
<evidence type="ECO:0000256" key="1">
    <source>
        <dbReference type="SAM" id="MobiDB-lite"/>
    </source>
</evidence>
<name>A0A484UI62_9ZZZZ</name>
<dbReference type="EMBL" id="CAADIN010000014">
    <property type="protein sequence ID" value="VFR86249.1"/>
    <property type="molecule type" value="Genomic_DNA"/>
</dbReference>
<dbReference type="EMBL" id="CAADIM010000018">
    <property type="protein sequence ID" value="VFR81218.1"/>
    <property type="molecule type" value="Genomic_DNA"/>
</dbReference>
<reference evidence="3" key="1">
    <citation type="submission" date="2019-03" db="EMBL/GenBank/DDBJ databases">
        <authorList>
            <person name="Danneels B."/>
        </authorList>
    </citation>
    <scope>NUCLEOTIDE SEQUENCE</scope>
</reference>
<feature type="region of interest" description="Disordered" evidence="1">
    <location>
        <begin position="24"/>
        <end position="58"/>
    </location>
</feature>
<sequence length="58" mass="6711">MTITNHFEQLRRAAIDRGLRDFERGMSLSDNPFNGAATDERESWDEGWENGRALADRQ</sequence>